<dbReference type="EMBL" id="CP002049">
    <property type="protein sequence ID" value="ADI14934.1"/>
    <property type="molecule type" value="Genomic_DNA"/>
</dbReference>
<dbReference type="InterPro" id="IPR027417">
    <property type="entry name" value="P-loop_NTPase"/>
</dbReference>
<name>D7CQF0_TRURR</name>
<proteinExistence type="predicted"/>
<dbReference type="AlphaFoldDB" id="D7CQF0"/>
<dbReference type="PANTHER" id="PTHR11669:SF8">
    <property type="entry name" value="DNA POLYMERASE III SUBUNIT DELTA"/>
    <property type="match status" value="1"/>
</dbReference>
<dbReference type="SUPFAM" id="SSF52540">
    <property type="entry name" value="P-loop containing nucleoside triphosphate hydrolases"/>
    <property type="match status" value="1"/>
</dbReference>
<dbReference type="eggNOG" id="COG0470">
    <property type="taxonomic scope" value="Bacteria"/>
</dbReference>
<dbReference type="OrthoDB" id="9810148at2"/>
<dbReference type="Pfam" id="PF13177">
    <property type="entry name" value="DNA_pol3_delta2"/>
    <property type="match status" value="1"/>
</dbReference>
<dbReference type="RefSeq" id="WP_013178300.1">
    <property type="nucleotide sequence ID" value="NC_014221.1"/>
</dbReference>
<dbReference type="Gene3D" id="3.40.50.300">
    <property type="entry name" value="P-loop containing nucleotide triphosphate hydrolases"/>
    <property type="match status" value="1"/>
</dbReference>
<evidence type="ECO:0000313" key="2">
    <source>
        <dbReference type="Proteomes" id="UP000000379"/>
    </source>
</evidence>
<dbReference type="PANTHER" id="PTHR11669">
    <property type="entry name" value="REPLICATION FACTOR C / DNA POLYMERASE III GAMMA-TAU SUBUNIT"/>
    <property type="match status" value="1"/>
</dbReference>
<dbReference type="KEGG" id="tra:Trad_1817"/>
<dbReference type="Proteomes" id="UP000000379">
    <property type="component" value="Chromosome"/>
</dbReference>
<reference evidence="2" key="1">
    <citation type="submission" date="2010-05" db="EMBL/GenBank/DDBJ databases">
        <title>The complete genome of Truepera radiovictris DSM 17093.</title>
        <authorList>
            <consortium name="US DOE Joint Genome Institute (JGI-PGF)"/>
            <person name="Lucas S."/>
            <person name="Copeland A."/>
            <person name="Lapidus A."/>
            <person name="Glavina del Rio T."/>
            <person name="Dalin E."/>
            <person name="Tice H."/>
            <person name="Bruce D."/>
            <person name="Goodwin L."/>
            <person name="Pitluck S."/>
            <person name="Kyrpides N."/>
            <person name="Mavromatis K."/>
            <person name="Ovchinnikova G."/>
            <person name="Munk A.C."/>
            <person name="Detter J.C."/>
            <person name="Han C."/>
            <person name="Tapia R."/>
            <person name="Land M."/>
            <person name="Hauser L."/>
            <person name="Markowitz V."/>
            <person name="Cheng J.-F."/>
            <person name="Hugenholtz P."/>
            <person name="Woyke T."/>
            <person name="Wu D."/>
            <person name="Tindall B."/>
            <person name="Pomrenke H.G."/>
            <person name="Brambilla E."/>
            <person name="Klenk H.-P."/>
            <person name="Eisen J.A."/>
        </authorList>
    </citation>
    <scope>NUCLEOTIDE SEQUENCE [LARGE SCALE GENOMIC DNA]</scope>
    <source>
        <strain evidence="2">DSM 17093 / CIP 108686 / LMG 22925 / RQ-24</strain>
    </source>
</reference>
<dbReference type="GO" id="GO:0006261">
    <property type="term" value="P:DNA-templated DNA replication"/>
    <property type="evidence" value="ECO:0007669"/>
    <property type="project" value="TreeGrafter"/>
</dbReference>
<gene>
    <name evidence="1" type="ordered locus">Trad_1817</name>
</gene>
<evidence type="ECO:0000313" key="1">
    <source>
        <dbReference type="EMBL" id="ADI14934.1"/>
    </source>
</evidence>
<reference evidence="1 2" key="2">
    <citation type="journal article" date="2011" name="Stand. Genomic Sci.">
        <title>Complete genome sequence of Truepera radiovictrix type strain (RQ-24).</title>
        <authorList>
            <person name="Ivanova N."/>
            <person name="Rohde C."/>
            <person name="Munk C."/>
            <person name="Nolan M."/>
            <person name="Lucas S."/>
            <person name="Del Rio T.G."/>
            <person name="Tice H."/>
            <person name="Deshpande S."/>
            <person name="Cheng J.F."/>
            <person name="Tapia R."/>
            <person name="Han C."/>
            <person name="Goodwin L."/>
            <person name="Pitluck S."/>
            <person name="Liolios K."/>
            <person name="Mavromatis K."/>
            <person name="Mikhailova N."/>
            <person name="Pati A."/>
            <person name="Chen A."/>
            <person name="Palaniappan K."/>
            <person name="Land M."/>
            <person name="Hauser L."/>
            <person name="Chang Y.J."/>
            <person name="Jeffries C.D."/>
            <person name="Brambilla E."/>
            <person name="Rohde M."/>
            <person name="Goker M."/>
            <person name="Tindall B.J."/>
            <person name="Woyke T."/>
            <person name="Bristow J."/>
            <person name="Eisen J.A."/>
            <person name="Markowitz V."/>
            <person name="Hugenholtz P."/>
            <person name="Kyrpides N.C."/>
            <person name="Klenk H.P."/>
            <person name="Lapidus A."/>
        </authorList>
    </citation>
    <scope>NUCLEOTIDE SEQUENCE [LARGE SCALE GENOMIC DNA]</scope>
    <source>
        <strain evidence="2">DSM 17093 / CIP 108686 / LMG 22925 / RQ-24</strain>
    </source>
</reference>
<protein>
    <submittedName>
        <fullName evidence="1">DNA polymerase III subunit, putative</fullName>
    </submittedName>
</protein>
<sequence length="313" mass="34129">MSVAPEHPLAVFGHEEAKRVLRTLRAHTLLFTGPPRVGRRRVARWYAALLNCRAPQRGEPCGACESCRLFAATPEGPAHPDYREVAPERETKAGRRSRRPQIRIGDLVARDDAPNPLGPWLEARPRFRTRVGVIDGAESLSEGAANAFLKFLEEPPSYAVVILIAPSVQSVLPTLVSRSAPVRFGAVHVPAKLPEPHPAARLGRAGELLEAAAHPDAFSAQLAVVDRYLLGLGKGLEEALERADALEKAWSERAEVAELLRARLSAWPPERYARALHALGRCEEALAAYAAPSVAVQVLTLELRELVRGARGR</sequence>
<accession>D7CQF0</accession>
<dbReference type="HOGENOM" id="CLU_865258_0_0_0"/>
<organism evidence="1 2">
    <name type="scientific">Truepera radiovictrix (strain DSM 17093 / CIP 108686 / LMG 22925 / RQ-24)</name>
    <dbReference type="NCBI Taxonomy" id="649638"/>
    <lineage>
        <taxon>Bacteria</taxon>
        <taxon>Thermotogati</taxon>
        <taxon>Deinococcota</taxon>
        <taxon>Deinococci</taxon>
        <taxon>Trueperales</taxon>
        <taxon>Trueperaceae</taxon>
        <taxon>Truepera</taxon>
    </lineage>
</organism>
<dbReference type="InterPro" id="IPR050238">
    <property type="entry name" value="DNA_Rep/Repair_Clamp_Loader"/>
</dbReference>
<keyword evidence="2" id="KW-1185">Reference proteome</keyword>
<dbReference type="STRING" id="649638.Trad_1817"/>